<organism evidence="2 3">
    <name type="scientific">Gluconobacter kanchanaburiensis NBRC 103587</name>
    <dbReference type="NCBI Taxonomy" id="1307948"/>
    <lineage>
        <taxon>Bacteria</taxon>
        <taxon>Pseudomonadati</taxon>
        <taxon>Pseudomonadota</taxon>
        <taxon>Alphaproteobacteria</taxon>
        <taxon>Acetobacterales</taxon>
        <taxon>Acetobacteraceae</taxon>
        <taxon>Gluconobacter</taxon>
    </lineage>
</organism>
<name>A0A511B4R4_9PROT</name>
<proteinExistence type="predicted"/>
<dbReference type="InterPro" id="IPR043128">
    <property type="entry name" value="Rev_trsase/Diguanyl_cyclase"/>
</dbReference>
<keyword evidence="3" id="KW-1185">Reference proteome</keyword>
<evidence type="ECO:0000313" key="2">
    <source>
        <dbReference type="EMBL" id="GEK95364.1"/>
    </source>
</evidence>
<dbReference type="AlphaFoldDB" id="A0A511B4R4"/>
<dbReference type="SUPFAM" id="SSF55073">
    <property type="entry name" value="Nucleotide cyclase"/>
    <property type="match status" value="1"/>
</dbReference>
<reference evidence="2 3" key="1">
    <citation type="submission" date="2019-07" db="EMBL/GenBank/DDBJ databases">
        <title>Whole genome shotgun sequence of Gluconobacter kanchanaburiensis NBRC 103587.</title>
        <authorList>
            <person name="Hosoyama A."/>
            <person name="Uohara A."/>
            <person name="Ohji S."/>
            <person name="Ichikawa N."/>
        </authorList>
    </citation>
    <scope>NUCLEOTIDE SEQUENCE [LARGE SCALE GENOMIC DNA]</scope>
    <source>
        <strain evidence="2 3">NBRC 103587</strain>
    </source>
</reference>
<dbReference type="Proteomes" id="UP000321079">
    <property type="component" value="Unassembled WGS sequence"/>
</dbReference>
<protein>
    <recommendedName>
        <fullName evidence="1">GGDEF domain-containing protein</fullName>
    </recommendedName>
</protein>
<evidence type="ECO:0000259" key="1">
    <source>
        <dbReference type="PROSITE" id="PS50887"/>
    </source>
</evidence>
<accession>A0A511B4R4</accession>
<sequence length="71" mass="7562">MVVFPGDTVKELLATAQHLRSTFSTEMHLIAGGGLTTRLNIGAALCHGNGMTRTELLEMTDNALYDAKQAG</sequence>
<dbReference type="Gene3D" id="3.30.70.270">
    <property type="match status" value="1"/>
</dbReference>
<feature type="domain" description="GGDEF" evidence="1">
    <location>
        <begin position="1"/>
        <end position="71"/>
    </location>
</feature>
<gene>
    <name evidence="2" type="ORF">GKA01_05610</name>
</gene>
<dbReference type="InterPro" id="IPR029787">
    <property type="entry name" value="Nucleotide_cyclase"/>
</dbReference>
<dbReference type="PROSITE" id="PS50887">
    <property type="entry name" value="GGDEF"/>
    <property type="match status" value="1"/>
</dbReference>
<comment type="caution">
    <text evidence="2">The sequence shown here is derived from an EMBL/GenBank/DDBJ whole genome shotgun (WGS) entry which is preliminary data.</text>
</comment>
<dbReference type="EMBL" id="BJVA01000002">
    <property type="protein sequence ID" value="GEK95364.1"/>
    <property type="molecule type" value="Genomic_DNA"/>
</dbReference>
<evidence type="ECO:0000313" key="3">
    <source>
        <dbReference type="Proteomes" id="UP000321079"/>
    </source>
</evidence>
<dbReference type="InterPro" id="IPR000160">
    <property type="entry name" value="GGDEF_dom"/>
</dbReference>